<dbReference type="SUPFAM" id="SSF159888">
    <property type="entry name" value="YdhG-like"/>
    <property type="match status" value="1"/>
</dbReference>
<dbReference type="Gene3D" id="3.90.1150.200">
    <property type="match status" value="1"/>
</dbReference>
<name>A0A7X5UZZ3_9SPHN</name>
<evidence type="ECO:0000313" key="2">
    <source>
        <dbReference type="EMBL" id="NIJ65359.1"/>
    </source>
</evidence>
<dbReference type="AlphaFoldDB" id="A0A7X5UZZ3"/>
<dbReference type="Pfam" id="PF08818">
    <property type="entry name" value="DUF1801"/>
    <property type="match status" value="1"/>
</dbReference>
<comment type="caution">
    <text evidence="2">The sequence shown here is derived from an EMBL/GenBank/DDBJ whole genome shotgun (WGS) entry which is preliminary data.</text>
</comment>
<dbReference type="InterPro" id="IPR014922">
    <property type="entry name" value="YdhG-like"/>
</dbReference>
<accession>A0A7X5UZZ3</accession>
<dbReference type="RefSeq" id="WP_167299768.1">
    <property type="nucleotide sequence ID" value="NZ_JAASQV010000002.1"/>
</dbReference>
<keyword evidence="3" id="KW-1185">Reference proteome</keyword>
<protein>
    <submittedName>
        <fullName evidence="2">Uncharacterized protein YdeI (YjbR/CyaY-like superfamily)</fullName>
    </submittedName>
</protein>
<gene>
    <name evidence="2" type="ORF">FHR20_002321</name>
</gene>
<reference evidence="2 3" key="1">
    <citation type="submission" date="2020-03" db="EMBL/GenBank/DDBJ databases">
        <title>Genomic Encyclopedia of Type Strains, Phase IV (KMG-IV): sequencing the most valuable type-strain genomes for metagenomic binning, comparative biology and taxonomic classification.</title>
        <authorList>
            <person name="Goeker M."/>
        </authorList>
    </citation>
    <scope>NUCLEOTIDE SEQUENCE [LARGE SCALE GENOMIC DNA]</scope>
    <source>
        <strain evidence="2 3">DSM 4733</strain>
    </source>
</reference>
<evidence type="ECO:0000259" key="1">
    <source>
        <dbReference type="Pfam" id="PF08818"/>
    </source>
</evidence>
<evidence type="ECO:0000313" key="3">
    <source>
        <dbReference type="Proteomes" id="UP000564677"/>
    </source>
</evidence>
<organism evidence="2 3">
    <name type="scientific">Sphingomonas leidyi</name>
    <dbReference type="NCBI Taxonomy" id="68569"/>
    <lineage>
        <taxon>Bacteria</taxon>
        <taxon>Pseudomonadati</taxon>
        <taxon>Pseudomonadota</taxon>
        <taxon>Alphaproteobacteria</taxon>
        <taxon>Sphingomonadales</taxon>
        <taxon>Sphingomonadaceae</taxon>
        <taxon>Sphingomonas</taxon>
    </lineage>
</organism>
<dbReference type="EMBL" id="JAASQV010000002">
    <property type="protein sequence ID" value="NIJ65359.1"/>
    <property type="molecule type" value="Genomic_DNA"/>
</dbReference>
<feature type="domain" description="YdhG-like" evidence="1">
    <location>
        <begin position="19"/>
        <end position="108"/>
    </location>
</feature>
<proteinExistence type="predicted"/>
<dbReference type="Proteomes" id="UP000564677">
    <property type="component" value="Unassembled WGS sequence"/>
</dbReference>
<dbReference type="Pfam" id="PF13376">
    <property type="entry name" value="OmdA"/>
    <property type="match status" value="1"/>
</dbReference>
<sequence>MASDPRIDAYIESRAAFARPILHWIRARFHAAVPEVEETIKWSHPFFTLGGKPFANMAAFKAHASFGFWNRQDNETGKEGEAMGQFGRIESLDDLPGAAEVERLIREAAALMAQAKPARTRAARKDEAEVPPELAEALADDDAAAAAFNAFPPSCRREYCEWIAEAKRPETKAKRVAEAVAWMREGKRRNWKYENC</sequence>